<dbReference type="SMART" id="SM00448">
    <property type="entry name" value="REC"/>
    <property type="match status" value="1"/>
</dbReference>
<proteinExistence type="predicted"/>
<dbReference type="SMART" id="SM00382">
    <property type="entry name" value="AAA"/>
    <property type="match status" value="1"/>
</dbReference>
<keyword evidence="1" id="KW-0547">Nucleotide-binding</keyword>
<feature type="domain" description="Response regulatory" evidence="8">
    <location>
        <begin position="6"/>
        <end position="120"/>
    </location>
</feature>
<dbReference type="SUPFAM" id="SSF46689">
    <property type="entry name" value="Homeodomain-like"/>
    <property type="match status" value="1"/>
</dbReference>
<keyword evidence="2" id="KW-0067">ATP-binding</keyword>
<dbReference type="CDD" id="cd00009">
    <property type="entry name" value="AAA"/>
    <property type="match status" value="1"/>
</dbReference>
<dbReference type="InterPro" id="IPR001789">
    <property type="entry name" value="Sig_transdc_resp-reg_receiver"/>
</dbReference>
<dbReference type="Pfam" id="PF02954">
    <property type="entry name" value="HTH_8"/>
    <property type="match status" value="1"/>
</dbReference>
<dbReference type="InterPro" id="IPR027417">
    <property type="entry name" value="P-loop_NTPase"/>
</dbReference>
<name>A0A916JM79_9FLAO</name>
<dbReference type="GO" id="GO:0005524">
    <property type="term" value="F:ATP binding"/>
    <property type="evidence" value="ECO:0007669"/>
    <property type="project" value="UniProtKB-KW"/>
</dbReference>
<dbReference type="GO" id="GO:0000160">
    <property type="term" value="P:phosphorelay signal transduction system"/>
    <property type="evidence" value="ECO:0007669"/>
    <property type="project" value="InterPro"/>
</dbReference>
<dbReference type="CDD" id="cd00156">
    <property type="entry name" value="REC"/>
    <property type="match status" value="1"/>
</dbReference>
<dbReference type="Gene3D" id="1.10.8.60">
    <property type="match status" value="1"/>
</dbReference>
<dbReference type="InterPro" id="IPR003593">
    <property type="entry name" value="AAA+_ATPase"/>
</dbReference>
<dbReference type="InterPro" id="IPR025944">
    <property type="entry name" value="Sigma_54_int_dom_CS"/>
</dbReference>
<keyword evidence="3" id="KW-0805">Transcription regulation</keyword>
<evidence type="ECO:0000256" key="6">
    <source>
        <dbReference type="PROSITE-ProRule" id="PRU00169"/>
    </source>
</evidence>
<dbReference type="SUPFAM" id="SSF52172">
    <property type="entry name" value="CheY-like"/>
    <property type="match status" value="1"/>
</dbReference>
<dbReference type="Pfam" id="PF25601">
    <property type="entry name" value="AAA_lid_14"/>
    <property type="match status" value="1"/>
</dbReference>
<dbReference type="Gene3D" id="1.10.10.60">
    <property type="entry name" value="Homeodomain-like"/>
    <property type="match status" value="1"/>
</dbReference>
<dbReference type="PROSITE" id="PS00688">
    <property type="entry name" value="SIGMA54_INTERACT_3"/>
    <property type="match status" value="1"/>
</dbReference>
<dbReference type="Gene3D" id="3.40.50.2300">
    <property type="match status" value="1"/>
</dbReference>
<evidence type="ECO:0000256" key="5">
    <source>
        <dbReference type="ARBA" id="ARBA00023163"/>
    </source>
</evidence>
<feature type="domain" description="Sigma-54 factor interaction" evidence="7">
    <location>
        <begin position="142"/>
        <end position="371"/>
    </location>
</feature>
<evidence type="ECO:0000313" key="9">
    <source>
        <dbReference type="EMBL" id="CAG5080464.1"/>
    </source>
</evidence>
<dbReference type="PRINTS" id="PR01590">
    <property type="entry name" value="HTHFIS"/>
</dbReference>
<evidence type="ECO:0000256" key="3">
    <source>
        <dbReference type="ARBA" id="ARBA00023015"/>
    </source>
</evidence>
<dbReference type="InterPro" id="IPR002078">
    <property type="entry name" value="Sigma_54_int"/>
</dbReference>
<dbReference type="PANTHER" id="PTHR32071">
    <property type="entry name" value="TRANSCRIPTIONAL REGULATORY PROTEIN"/>
    <property type="match status" value="1"/>
</dbReference>
<accession>A0A916JM79</accession>
<keyword evidence="10" id="KW-1185">Reference proteome</keyword>
<feature type="modified residue" description="4-aspartylphosphate" evidence="6">
    <location>
        <position position="55"/>
    </location>
</feature>
<dbReference type="InterPro" id="IPR011006">
    <property type="entry name" value="CheY-like_superfamily"/>
</dbReference>
<dbReference type="FunFam" id="3.40.50.300:FF:000006">
    <property type="entry name" value="DNA-binding transcriptional regulator NtrC"/>
    <property type="match status" value="1"/>
</dbReference>
<evidence type="ECO:0000256" key="1">
    <source>
        <dbReference type="ARBA" id="ARBA00022741"/>
    </source>
</evidence>
<dbReference type="InterPro" id="IPR002197">
    <property type="entry name" value="HTH_Fis"/>
</dbReference>
<dbReference type="InterPro" id="IPR025662">
    <property type="entry name" value="Sigma_54_int_dom_ATP-bd_1"/>
</dbReference>
<dbReference type="InterPro" id="IPR025943">
    <property type="entry name" value="Sigma_54_int_dom_ATP-bd_2"/>
</dbReference>
<gene>
    <name evidence="9" type="primary">atoC_2</name>
    <name evidence="9" type="ORF">CRYO30217_01326</name>
</gene>
<dbReference type="PROSITE" id="PS00676">
    <property type="entry name" value="SIGMA54_INTERACT_2"/>
    <property type="match status" value="1"/>
</dbReference>
<dbReference type="PROSITE" id="PS50110">
    <property type="entry name" value="RESPONSE_REGULATORY"/>
    <property type="match status" value="1"/>
</dbReference>
<evidence type="ECO:0000256" key="4">
    <source>
        <dbReference type="ARBA" id="ARBA00023125"/>
    </source>
</evidence>
<sequence length="443" mass="49433">MKLISEILIVDDNIDLLELLSRQLKGKGLVPTTSNNVMDAIDLIEHQAVDLLISDIKMSKIGGEQLIRYVSEHYPDLPILVMTGYPDVNSAVELMKMGVSEYLIKPFPAEDLLSAIMRIGSVEIREPEEEKLVDYSAGFPGIIGSSPKMIELFRTMEKTLNNKATVLINGESGTGKELIARAIHYESKFSSAPFVPVNCGAIPEQLIESELFGHLKGSFTGAIGDRKGFFESADGGTIFLDEITNTSLGVQAKLLRVLQEKEITPVGSSQSKKVDVRIISATNLDIKSLVSQGKFREDLFYRLNVISLNIPALRQRDGDVIKLINYFSAKFSKEHGLPIPKFEKVVLNTLENYAWPGNVRELENFIHRLVILAGNKVSMSDVPTYMKMTFDINSPENEFVSLEEHQLKYIKRVLKSTGNNKSKAADILKIDRKTLRNKLKDMG</sequence>
<dbReference type="Gene3D" id="3.40.50.300">
    <property type="entry name" value="P-loop containing nucleotide triphosphate hydrolases"/>
    <property type="match status" value="1"/>
</dbReference>
<dbReference type="PROSITE" id="PS50045">
    <property type="entry name" value="SIGMA54_INTERACT_4"/>
    <property type="match status" value="1"/>
</dbReference>
<evidence type="ECO:0000313" key="10">
    <source>
        <dbReference type="Proteomes" id="UP000683507"/>
    </source>
</evidence>
<dbReference type="PROSITE" id="PS00675">
    <property type="entry name" value="SIGMA54_INTERACT_1"/>
    <property type="match status" value="1"/>
</dbReference>
<dbReference type="InterPro" id="IPR009057">
    <property type="entry name" value="Homeodomain-like_sf"/>
</dbReference>
<evidence type="ECO:0000259" key="8">
    <source>
        <dbReference type="PROSITE" id="PS50110"/>
    </source>
</evidence>
<evidence type="ECO:0000259" key="7">
    <source>
        <dbReference type="PROSITE" id="PS50045"/>
    </source>
</evidence>
<reference evidence="9" key="1">
    <citation type="submission" date="2021-04" db="EMBL/GenBank/DDBJ databases">
        <authorList>
            <person name="Rodrigo-Torres L."/>
            <person name="Arahal R. D."/>
            <person name="Lucena T."/>
        </authorList>
    </citation>
    <scope>NUCLEOTIDE SEQUENCE</scope>
    <source>
        <strain evidence="9">AS29M-1</strain>
    </source>
</reference>
<dbReference type="GO" id="GO:0006355">
    <property type="term" value="P:regulation of DNA-templated transcription"/>
    <property type="evidence" value="ECO:0007669"/>
    <property type="project" value="InterPro"/>
</dbReference>
<dbReference type="EMBL" id="OU015584">
    <property type="protein sequence ID" value="CAG5080464.1"/>
    <property type="molecule type" value="Genomic_DNA"/>
</dbReference>
<keyword evidence="5" id="KW-0804">Transcription</keyword>
<dbReference type="Pfam" id="PF00072">
    <property type="entry name" value="Response_reg"/>
    <property type="match status" value="1"/>
</dbReference>
<dbReference type="KEGG" id="ptan:CRYO30217_01326"/>
<dbReference type="AlphaFoldDB" id="A0A916JM79"/>
<dbReference type="GO" id="GO:0043565">
    <property type="term" value="F:sequence-specific DNA binding"/>
    <property type="evidence" value="ECO:0007669"/>
    <property type="project" value="InterPro"/>
</dbReference>
<dbReference type="Proteomes" id="UP000683507">
    <property type="component" value="Chromosome"/>
</dbReference>
<protein>
    <submittedName>
        <fullName evidence="9">Regulatory protein AtoC</fullName>
    </submittedName>
</protein>
<dbReference type="Pfam" id="PF00158">
    <property type="entry name" value="Sigma54_activat"/>
    <property type="match status" value="1"/>
</dbReference>
<dbReference type="RefSeq" id="WP_258541530.1">
    <property type="nucleotide sequence ID" value="NZ_OU015584.1"/>
</dbReference>
<dbReference type="SUPFAM" id="SSF52540">
    <property type="entry name" value="P-loop containing nucleoside triphosphate hydrolases"/>
    <property type="match status" value="1"/>
</dbReference>
<keyword evidence="6" id="KW-0597">Phosphoprotein</keyword>
<organism evidence="9 10">
    <name type="scientific">Parvicella tangerina</name>
    <dbReference type="NCBI Taxonomy" id="2829795"/>
    <lineage>
        <taxon>Bacteria</taxon>
        <taxon>Pseudomonadati</taxon>
        <taxon>Bacteroidota</taxon>
        <taxon>Flavobacteriia</taxon>
        <taxon>Flavobacteriales</taxon>
        <taxon>Parvicellaceae</taxon>
        <taxon>Parvicella</taxon>
    </lineage>
</organism>
<keyword evidence="4" id="KW-0238">DNA-binding</keyword>
<evidence type="ECO:0000256" key="2">
    <source>
        <dbReference type="ARBA" id="ARBA00022840"/>
    </source>
</evidence>
<dbReference type="InterPro" id="IPR058031">
    <property type="entry name" value="AAA_lid_NorR"/>
</dbReference>